<comment type="function">
    <text evidence="2 3">Might take part in the signal recognition particle (SRP) pathway. This is inferred from the conservation of its genetic proximity to ftsY/ffh. May be a regulatory protein.</text>
</comment>
<dbReference type="Gene3D" id="1.10.10.10">
    <property type="entry name" value="Winged helix-like DNA-binding domain superfamily/Winged helix DNA-binding domain"/>
    <property type="match status" value="1"/>
</dbReference>
<dbReference type="InterPro" id="IPR013324">
    <property type="entry name" value="RNA_pol_sigma_r3/r4-like"/>
</dbReference>
<proteinExistence type="inferred from homology"/>
<keyword evidence="5" id="KW-1185">Reference proteome</keyword>
<dbReference type="HAMAP" id="MF_00245">
    <property type="entry name" value="UPF0122"/>
    <property type="match status" value="1"/>
</dbReference>
<gene>
    <name evidence="4" type="ORF">QUV98_00765</name>
</gene>
<dbReference type="PANTHER" id="PTHR40083">
    <property type="entry name" value="UPF0122 PROTEIN CBO2450/CLC_2298"/>
    <property type="match status" value="1"/>
</dbReference>
<dbReference type="RefSeq" id="WP_087242915.1">
    <property type="nucleotide sequence ID" value="NZ_JAUDCK010000002.1"/>
</dbReference>
<comment type="similarity">
    <text evidence="1 3">Belongs to the UPF0122 family.</text>
</comment>
<sequence>MTSHLEKTQRVNLLMDCYGDLLTDKQRQYLSLYYEEDFSLSEIAEDLMVSRNAVYDQLKRAVASLEEYESKLHLMEKHIERMALIQKIENQQIDNQQMQDYLEMLKKI</sequence>
<dbReference type="InterPro" id="IPR036388">
    <property type="entry name" value="WH-like_DNA-bd_sf"/>
</dbReference>
<dbReference type="GO" id="GO:0003677">
    <property type="term" value="F:DNA binding"/>
    <property type="evidence" value="ECO:0007669"/>
    <property type="project" value="UniProtKB-KW"/>
</dbReference>
<keyword evidence="4" id="KW-0238">DNA-binding</keyword>
<protein>
    <recommendedName>
        <fullName evidence="3">UPF0122 protein QUV98_00765</fullName>
    </recommendedName>
</protein>
<dbReference type="PANTHER" id="PTHR40083:SF1">
    <property type="entry name" value="UPF0122 PROTEIN YLXM"/>
    <property type="match status" value="1"/>
</dbReference>
<evidence type="ECO:0000313" key="4">
    <source>
        <dbReference type="EMBL" id="MDM8194850.1"/>
    </source>
</evidence>
<dbReference type="InterPro" id="IPR007394">
    <property type="entry name" value="UPF0122"/>
</dbReference>
<evidence type="ECO:0000256" key="3">
    <source>
        <dbReference type="HAMAP-Rule" id="MF_00245"/>
    </source>
</evidence>
<dbReference type="NCBIfam" id="NF045758">
    <property type="entry name" value="YlxM"/>
    <property type="match status" value="1"/>
</dbReference>
<evidence type="ECO:0000313" key="5">
    <source>
        <dbReference type="Proteomes" id="UP001529275"/>
    </source>
</evidence>
<accession>A0ABT7UH21</accession>
<dbReference type="EMBL" id="JAUDCK010000002">
    <property type="protein sequence ID" value="MDM8194850.1"/>
    <property type="molecule type" value="Genomic_DNA"/>
</dbReference>
<comment type="caution">
    <text evidence="4">The sequence shown here is derived from an EMBL/GenBank/DDBJ whole genome shotgun (WGS) entry which is preliminary data.</text>
</comment>
<dbReference type="Pfam" id="PF04297">
    <property type="entry name" value="UPF0122"/>
    <property type="match status" value="1"/>
</dbReference>
<dbReference type="Proteomes" id="UP001529275">
    <property type="component" value="Unassembled WGS sequence"/>
</dbReference>
<organism evidence="4 5">
    <name type="scientific">Massilimicrobiota timonensis</name>
    <dbReference type="NCBI Taxonomy" id="1776392"/>
    <lineage>
        <taxon>Bacteria</taxon>
        <taxon>Bacillati</taxon>
        <taxon>Bacillota</taxon>
        <taxon>Erysipelotrichia</taxon>
        <taxon>Erysipelotrichales</taxon>
        <taxon>Erysipelotrichaceae</taxon>
        <taxon>Massilimicrobiota</taxon>
    </lineage>
</organism>
<evidence type="ECO:0000256" key="1">
    <source>
        <dbReference type="ARBA" id="ARBA00008720"/>
    </source>
</evidence>
<dbReference type="SUPFAM" id="SSF88659">
    <property type="entry name" value="Sigma3 and sigma4 domains of RNA polymerase sigma factors"/>
    <property type="match status" value="1"/>
</dbReference>
<name>A0ABT7UH21_9FIRM</name>
<reference evidence="5" key="1">
    <citation type="submission" date="2023-06" db="EMBL/GenBank/DDBJ databases">
        <title>Identification and characterization of horizontal gene transfer across gut microbiota members of farm animals based on homology search.</title>
        <authorList>
            <person name="Zeman M."/>
            <person name="Kubasova T."/>
            <person name="Jahodarova E."/>
            <person name="Nykrynova M."/>
            <person name="Rychlik I."/>
        </authorList>
    </citation>
    <scope>NUCLEOTIDE SEQUENCE [LARGE SCALE GENOMIC DNA]</scope>
    <source>
        <strain evidence="5">ET341</strain>
    </source>
</reference>
<dbReference type="InterPro" id="IPR054831">
    <property type="entry name" value="UPF0122_fam_protein"/>
</dbReference>
<evidence type="ECO:0000256" key="2">
    <source>
        <dbReference type="ARBA" id="ARBA00024764"/>
    </source>
</evidence>